<accession>A0A7S1BJB5</accession>
<name>A0A7S1BJB5_9STRA</name>
<evidence type="ECO:0000313" key="2">
    <source>
        <dbReference type="EMBL" id="CAD8889328.1"/>
    </source>
</evidence>
<reference evidence="2" key="1">
    <citation type="submission" date="2021-01" db="EMBL/GenBank/DDBJ databases">
        <authorList>
            <person name="Corre E."/>
            <person name="Pelletier E."/>
            <person name="Niang G."/>
            <person name="Scheremetjew M."/>
            <person name="Finn R."/>
            <person name="Kale V."/>
            <person name="Holt S."/>
            <person name="Cochrane G."/>
            <person name="Meng A."/>
            <person name="Brown T."/>
            <person name="Cohen L."/>
        </authorList>
    </citation>
    <scope>NUCLEOTIDE SEQUENCE</scope>
    <source>
        <strain evidence="2">308</strain>
    </source>
</reference>
<feature type="compositionally biased region" description="Polar residues" evidence="1">
    <location>
        <begin position="400"/>
        <end position="432"/>
    </location>
</feature>
<dbReference type="EMBL" id="HBFR01023030">
    <property type="protein sequence ID" value="CAD8889328.1"/>
    <property type="molecule type" value="Transcribed_RNA"/>
</dbReference>
<gene>
    <name evidence="2" type="ORF">CHYS00102_LOCUS16533</name>
</gene>
<evidence type="ECO:0000256" key="1">
    <source>
        <dbReference type="SAM" id="MobiDB-lite"/>
    </source>
</evidence>
<feature type="compositionally biased region" description="Basic residues" evidence="1">
    <location>
        <begin position="592"/>
        <end position="602"/>
    </location>
</feature>
<sequence length="964" mass="106932">MHFLNKPACKAEEFKDEKIKELLFVGKQSAQNYHTRISNIITENLSFNGDCSFDSKNSVTSFNPFEYFSGTSPARPCTERSHQSHSAENLIDKQESDCNGNEIHNTLSNASTFVPKSGERLMEFEIDMRKDGKEIEVEFDNLEEKHKENLELDIIDDSFCDHSIVSRYSISTTTDRNTMEKLPLGLFKKKEKKEEMQSFESLGTLGFVSMPSLEECANDVKEDQVNNLLEVEDKIITVEEKKNRIGHRSNGALTREERKKDIMGKEVNEGKKDTIEEGGKEDLISKDGNEDVIGREENECVTVKNDTIHACVDVKNESKLHTENDIEEVNLTDINTPSLVQRKPDGKFLGQLMQASIEIDVGISKLVKKKNNSLNSMALVNGEFETPIQLKKSQSLSLCNSNTNDGSNMTKTLRRSSSGTPNPEKNINTFNDSDGLKEKTENDVHCNVASELINDQSPHNHNGSVSTDNDSEGIAETLLSQNTVGSTIQSNEQKGGLCDDIEIVRMMTHQSSLQLSGYGPNVVIDKSAKSSIQGLNDNNVGYTKFMSQLSNQMSYKESRGEIVSFLSIEGDQEVLRIFSMNSSNEDGGNSGKQKKSAKKKLSKVGGNLADVKENKSASFEDPHAAKDQKFRTNKSGNSNPTGMKLLKILRFPRRIARNVFQRKNNSDVIENIATENISSVPKEVNISTIPKEVNVQTRPPKPPSPARCDNSTRIMSPKVLCKVPSSFSIKSSCVTPKMSSPKKYNPLKSGSPKLYLPNKMKQESLKLSPSTKDMSISNGCSNLAYVYDAADQNIQESGTFPPSEAGGESVQGSQVHIANLKANFRLRRPTSLASPIGPAKIDQSFFIGPKLKNPANFPSRGPPPLDIANSYSDQIDLDQKNDVTISKKSLDYKKVSKVLLSEMIMSDSATTCSEYSDQVWHPQTMKDKMNTRCTSQDQSETSTGSSLWSRSSSISSVHSTEFFE</sequence>
<organism evidence="2">
    <name type="scientific">Corethron hystrix</name>
    <dbReference type="NCBI Taxonomy" id="216773"/>
    <lineage>
        <taxon>Eukaryota</taxon>
        <taxon>Sar</taxon>
        <taxon>Stramenopiles</taxon>
        <taxon>Ochrophyta</taxon>
        <taxon>Bacillariophyta</taxon>
        <taxon>Coscinodiscophyceae</taxon>
        <taxon>Corethrophycidae</taxon>
        <taxon>Corethrales</taxon>
        <taxon>Corethraceae</taxon>
        <taxon>Corethron</taxon>
    </lineage>
</organism>
<feature type="compositionally biased region" description="Basic and acidic residues" evidence="1">
    <location>
        <begin position="610"/>
        <end position="630"/>
    </location>
</feature>
<feature type="compositionally biased region" description="Low complexity" evidence="1">
    <location>
        <begin position="939"/>
        <end position="950"/>
    </location>
</feature>
<feature type="region of interest" description="Disordered" evidence="1">
    <location>
        <begin position="581"/>
        <end position="641"/>
    </location>
</feature>
<dbReference type="AlphaFoldDB" id="A0A7S1BJB5"/>
<protein>
    <submittedName>
        <fullName evidence="2">Uncharacterized protein</fullName>
    </submittedName>
</protein>
<feature type="region of interest" description="Disordered" evidence="1">
    <location>
        <begin position="929"/>
        <end position="950"/>
    </location>
</feature>
<feature type="region of interest" description="Disordered" evidence="1">
    <location>
        <begin position="400"/>
        <end position="438"/>
    </location>
</feature>
<proteinExistence type="predicted"/>